<dbReference type="InterPro" id="IPR013560">
    <property type="entry name" value="DUF1722"/>
</dbReference>
<gene>
    <name evidence="3" type="ORF">DFQ59_11089</name>
</gene>
<reference evidence="3 4" key="1">
    <citation type="submission" date="2018-07" db="EMBL/GenBank/DDBJ databases">
        <title>Genomic Encyclopedia of Type Strains, Phase IV (KMG-IV): sequencing the most valuable type-strain genomes for metagenomic binning, comparative biology and taxonomic classification.</title>
        <authorList>
            <person name="Goeker M."/>
        </authorList>
    </citation>
    <scope>NUCLEOTIDE SEQUENCE [LARGE SCALE GENOMIC DNA]</scope>
    <source>
        <strain evidence="3 4">DSM 26407</strain>
    </source>
</reference>
<feature type="compositionally biased region" description="Basic and acidic residues" evidence="1">
    <location>
        <begin position="71"/>
        <end position="86"/>
    </location>
</feature>
<evidence type="ECO:0000313" key="3">
    <source>
        <dbReference type="EMBL" id="RCX26379.1"/>
    </source>
</evidence>
<sequence length="325" mass="37158">MSEDVQQAAVQPRIRLGVSSCLLGEEVRFDGGHKRSGFISDILGRYFELVPLCPEVAIGMGIPRPPIRLQGDPERPRAVGVRDRSTDVTGKLEQYGRDMGRTHDDFSGYLLKSKSPSCGMERVKVYGEPGTPPAASGVGIYVRSFRQQQPLLPMEEEGRLNDPALRENFIERVYAYYRWQQLRTTRMTPRKLVEFHAAHKLVLMAHGQEHYRALGRMVAEAGKGPIGELADAYIARFMAALKFRATPRRHSNVLMHLMGYLKKHLDREDKAELLELIDRYRTGRLPLIVPITLLKHHFRRHPHPYVAGQVYLEPYPEELLLRNMI</sequence>
<dbReference type="PIRSF" id="PIRSF037004">
    <property type="entry name" value="UCP037004"/>
    <property type="match status" value="1"/>
</dbReference>
<dbReference type="OrthoDB" id="495783at2"/>
<proteinExistence type="predicted"/>
<feature type="domain" description="DUF1722" evidence="2">
    <location>
        <begin position="200"/>
        <end position="316"/>
    </location>
</feature>
<evidence type="ECO:0000256" key="1">
    <source>
        <dbReference type="SAM" id="MobiDB-lite"/>
    </source>
</evidence>
<evidence type="ECO:0000259" key="2">
    <source>
        <dbReference type="Pfam" id="PF08349"/>
    </source>
</evidence>
<protein>
    <submittedName>
        <fullName evidence="3">Uncharacterized protein YbgA (DUF1722 family)</fullName>
    </submittedName>
</protein>
<dbReference type="RefSeq" id="WP_114280794.1">
    <property type="nucleotide sequence ID" value="NZ_QPJY01000010.1"/>
</dbReference>
<dbReference type="Proteomes" id="UP000252707">
    <property type="component" value="Unassembled WGS sequence"/>
</dbReference>
<organism evidence="3 4">
    <name type="scientific">Thioalbus denitrificans</name>
    <dbReference type="NCBI Taxonomy" id="547122"/>
    <lineage>
        <taxon>Bacteria</taxon>
        <taxon>Pseudomonadati</taxon>
        <taxon>Pseudomonadota</taxon>
        <taxon>Gammaproteobacteria</taxon>
        <taxon>Chromatiales</taxon>
        <taxon>Ectothiorhodospiraceae</taxon>
        <taxon>Thioalbus</taxon>
    </lineage>
</organism>
<dbReference type="Pfam" id="PF04463">
    <property type="entry name" value="2-thiour_desulf"/>
    <property type="match status" value="1"/>
</dbReference>
<dbReference type="PANTHER" id="PTHR30087">
    <property type="entry name" value="INNER MEMBRANE PROTEIN"/>
    <property type="match status" value="1"/>
</dbReference>
<accession>A0A369BXM2</accession>
<dbReference type="InterPro" id="IPR007553">
    <property type="entry name" value="2-thiour_desulf"/>
</dbReference>
<name>A0A369BXM2_9GAMM</name>
<dbReference type="Pfam" id="PF08349">
    <property type="entry name" value="DUF1722"/>
    <property type="match status" value="1"/>
</dbReference>
<comment type="caution">
    <text evidence="3">The sequence shown here is derived from an EMBL/GenBank/DDBJ whole genome shotgun (WGS) entry which is preliminary data.</text>
</comment>
<feature type="region of interest" description="Disordered" evidence="1">
    <location>
        <begin position="67"/>
        <end position="87"/>
    </location>
</feature>
<dbReference type="EMBL" id="QPJY01000010">
    <property type="protein sequence ID" value="RCX26379.1"/>
    <property type="molecule type" value="Genomic_DNA"/>
</dbReference>
<dbReference type="InterPro" id="IPR017087">
    <property type="entry name" value="UCP037004"/>
</dbReference>
<dbReference type="AlphaFoldDB" id="A0A369BXM2"/>
<evidence type="ECO:0000313" key="4">
    <source>
        <dbReference type="Proteomes" id="UP000252707"/>
    </source>
</evidence>
<keyword evidence="4" id="KW-1185">Reference proteome</keyword>
<dbReference type="PANTHER" id="PTHR30087:SF0">
    <property type="entry name" value="INNER MEMBRANE PROTEIN"/>
    <property type="match status" value="1"/>
</dbReference>